<evidence type="ECO:0008006" key="3">
    <source>
        <dbReference type="Google" id="ProtNLM"/>
    </source>
</evidence>
<dbReference type="eggNOG" id="arCOG03792">
    <property type="taxonomic scope" value="Archaea"/>
</dbReference>
<protein>
    <recommendedName>
        <fullName evidence="3">KaiC-like domain-containing protein</fullName>
    </recommendedName>
</protein>
<keyword evidence="2" id="KW-1185">Reference proteome</keyword>
<dbReference type="KEGG" id="pho:PH0522"/>
<proteinExistence type="predicted"/>
<evidence type="ECO:0000313" key="2">
    <source>
        <dbReference type="Proteomes" id="UP000000752"/>
    </source>
</evidence>
<dbReference type="STRING" id="70601.gene:9377456"/>
<accession>O58258</accession>
<name>O58258_PYRHO</name>
<dbReference type="InterPro" id="IPR005489">
    <property type="entry name" value="DUF257"/>
</dbReference>
<organism evidence="1 2">
    <name type="scientific">Pyrococcus horikoshii (strain ATCC 700860 / DSM 12428 / JCM 9974 / NBRC 100139 / OT-3)</name>
    <dbReference type="NCBI Taxonomy" id="70601"/>
    <lineage>
        <taxon>Archaea</taxon>
        <taxon>Methanobacteriati</taxon>
        <taxon>Methanobacteriota</taxon>
        <taxon>Thermococci</taxon>
        <taxon>Thermococcales</taxon>
        <taxon>Thermococcaceae</taxon>
        <taxon>Pyrococcus</taxon>
    </lineage>
</organism>
<reference evidence="1 2" key="1">
    <citation type="journal article" date="1998" name="DNA Res.">
        <title>Complete sequence and gene organization of the genome of a hyper-thermophilic archaebacterium, Pyrococcus horikoshii OT3.</title>
        <authorList>
            <person name="Kawarabayasi Y."/>
            <person name="Sawada M."/>
            <person name="Horikawa H."/>
            <person name="Haikawa Y."/>
            <person name="Hino Y."/>
            <person name="Yamamoto S."/>
            <person name="Sekine M."/>
            <person name="Baba S."/>
            <person name="Kosugi H."/>
            <person name="Hosoyama A."/>
            <person name="Nagai Y."/>
            <person name="Sakai M."/>
            <person name="Ogura K."/>
            <person name="Otuka R."/>
            <person name="Nakazawa H."/>
            <person name="Takamiya M."/>
            <person name="Ohfuku Y."/>
            <person name="Funahashi T."/>
            <person name="Tanaka T."/>
            <person name="Kudoh Y."/>
            <person name="Yamazaki J."/>
            <person name="Kushida N."/>
            <person name="Oguchi A."/>
            <person name="Aoki K."/>
            <person name="Nakamura Y."/>
            <person name="Robb T.F."/>
            <person name="Horikoshi K."/>
            <person name="Masuchi Y."/>
            <person name="Shizuya H."/>
            <person name="Kikuchi H."/>
        </authorList>
    </citation>
    <scope>NUCLEOTIDE SEQUENCE [LARGE SCALE GENOMIC DNA]</scope>
    <source>
        <strain evidence="2">ATCC 700860 / DSM 12428 / JCM 9974 / NBRC 100139 / OT-3</strain>
    </source>
</reference>
<evidence type="ECO:0000313" key="1">
    <source>
        <dbReference type="EMBL" id="BAA29610.1"/>
    </source>
</evidence>
<dbReference type="AlphaFoldDB" id="O58258"/>
<dbReference type="Pfam" id="PF03192">
    <property type="entry name" value="DUF257"/>
    <property type="match status" value="1"/>
</dbReference>
<sequence>MKIVKNFRDINTLIPGWGDKMSEVSIFDIWKGTKFGESVLMEFDSLSFSPLGVYSLAYWARMKGFKVSVVDVLDTLKIYLSYAKMIGLGTSIANDIEVIKLGGRIDSGNVSTRIPITEEKVMEKELMKLYPHEDNEKTIVIVLGIEKFLALWCKLLPDILSFLNFMLSFVGEEWMKSFYFINVDLMKDFSFPALSMLEELSTTVVEISKRGPVLHYIVRKALNPEIDSLEGEIHIKELISEIENPIES</sequence>
<dbReference type="EnsemblBacteria" id="BAA29610">
    <property type="protein sequence ID" value="BAA29610"/>
    <property type="gene ID" value="BAA29610"/>
</dbReference>
<dbReference type="PIR" id="E71165">
    <property type="entry name" value="E71165"/>
</dbReference>
<gene>
    <name evidence="1" type="ordered locus">PH0522</name>
</gene>
<dbReference type="EMBL" id="BA000001">
    <property type="protein sequence ID" value="BAA29610.1"/>
    <property type="molecule type" value="Genomic_DNA"/>
</dbReference>
<dbReference type="Proteomes" id="UP000000752">
    <property type="component" value="Chromosome"/>
</dbReference>
<dbReference type="Gene3D" id="3.40.50.11570">
    <property type="entry name" value="Protein of unknown function DUF257"/>
    <property type="match status" value="1"/>
</dbReference>